<dbReference type="PANTHER" id="PTHR42734:SF18">
    <property type="entry name" value="VITAMIN B12 IMPORT ATP-BINDING PROTEIN BTUD"/>
    <property type="match status" value="1"/>
</dbReference>
<dbReference type="EMBL" id="CAEZWL010000001">
    <property type="protein sequence ID" value="CAB4643576.1"/>
    <property type="molecule type" value="Genomic_DNA"/>
</dbReference>
<keyword evidence="2" id="KW-0547">Nucleotide-binding</keyword>
<dbReference type="Pfam" id="PF00005">
    <property type="entry name" value="ABC_tran"/>
    <property type="match status" value="1"/>
</dbReference>
<evidence type="ECO:0000256" key="3">
    <source>
        <dbReference type="ARBA" id="ARBA00022840"/>
    </source>
</evidence>
<dbReference type="PANTHER" id="PTHR42734">
    <property type="entry name" value="METAL TRANSPORT SYSTEM ATP-BINDING PROTEIN TM_0124-RELATED"/>
    <property type="match status" value="1"/>
</dbReference>
<sequence length="204" mass="22205">MAIMTCDSISLQRGSTRVLSDFSLEIEEKAITAIVGANGCGKSTLISVLAGDLTPDSGSVKLLDRDLEQFSLSELAAMRSVVLQHQNFWLAYSVQEVIEMGQDGPSLARVDQVMSELGIAEIAGQSVLTLSGGQGQRVAIARALVRDTPIYLFDEPFASQDRESRKALIEIFRGLREQGKTIVIIAHLADGDLEWCDHIIEKLS</sequence>
<dbReference type="GO" id="GO:0055085">
    <property type="term" value="P:transmembrane transport"/>
    <property type="evidence" value="ECO:0007669"/>
    <property type="project" value="InterPro"/>
</dbReference>
<dbReference type="GO" id="GO:0005524">
    <property type="term" value="F:ATP binding"/>
    <property type="evidence" value="ECO:0007669"/>
    <property type="project" value="UniProtKB-KW"/>
</dbReference>
<evidence type="ECO:0000259" key="4">
    <source>
        <dbReference type="PROSITE" id="PS50893"/>
    </source>
</evidence>
<dbReference type="InterPro" id="IPR003593">
    <property type="entry name" value="AAA+_ATPase"/>
</dbReference>
<reference evidence="5" key="1">
    <citation type="submission" date="2020-05" db="EMBL/GenBank/DDBJ databases">
        <authorList>
            <person name="Chiriac C."/>
            <person name="Salcher M."/>
            <person name="Ghai R."/>
            <person name="Kavagutti S V."/>
        </authorList>
    </citation>
    <scope>NUCLEOTIDE SEQUENCE</scope>
</reference>
<protein>
    <submittedName>
        <fullName evidence="5">Unannotated protein</fullName>
    </submittedName>
</protein>
<evidence type="ECO:0000313" key="5">
    <source>
        <dbReference type="EMBL" id="CAB4643576.1"/>
    </source>
</evidence>
<dbReference type="SUPFAM" id="SSF52540">
    <property type="entry name" value="P-loop containing nucleoside triphosphate hydrolases"/>
    <property type="match status" value="1"/>
</dbReference>
<dbReference type="InterPro" id="IPR003439">
    <property type="entry name" value="ABC_transporter-like_ATP-bd"/>
</dbReference>
<evidence type="ECO:0000256" key="2">
    <source>
        <dbReference type="ARBA" id="ARBA00022741"/>
    </source>
</evidence>
<keyword evidence="3" id="KW-0067">ATP-binding</keyword>
<organism evidence="5">
    <name type="scientific">freshwater metagenome</name>
    <dbReference type="NCBI Taxonomy" id="449393"/>
    <lineage>
        <taxon>unclassified sequences</taxon>
        <taxon>metagenomes</taxon>
        <taxon>ecological metagenomes</taxon>
    </lineage>
</organism>
<dbReference type="InterPro" id="IPR027417">
    <property type="entry name" value="P-loop_NTPase"/>
</dbReference>
<dbReference type="GO" id="GO:0016020">
    <property type="term" value="C:membrane"/>
    <property type="evidence" value="ECO:0007669"/>
    <property type="project" value="InterPro"/>
</dbReference>
<gene>
    <name evidence="5" type="ORF">UFOPK2243_00003</name>
</gene>
<accession>A0A6J6K2V5</accession>
<proteinExistence type="predicted"/>
<evidence type="ECO:0000256" key="1">
    <source>
        <dbReference type="ARBA" id="ARBA00022448"/>
    </source>
</evidence>
<dbReference type="AlphaFoldDB" id="A0A6J6K2V5"/>
<feature type="domain" description="ABC transporter" evidence="4">
    <location>
        <begin position="4"/>
        <end position="203"/>
    </location>
</feature>
<name>A0A6J6K2V5_9ZZZZ</name>
<dbReference type="PROSITE" id="PS50893">
    <property type="entry name" value="ABC_TRANSPORTER_2"/>
    <property type="match status" value="1"/>
</dbReference>
<keyword evidence="1" id="KW-0813">Transport</keyword>
<dbReference type="InterPro" id="IPR050153">
    <property type="entry name" value="Metal_Ion_Import_ABC"/>
</dbReference>
<dbReference type="CDD" id="cd03225">
    <property type="entry name" value="ABC_cobalt_CbiO_domain1"/>
    <property type="match status" value="1"/>
</dbReference>
<dbReference type="InterPro" id="IPR015856">
    <property type="entry name" value="ABC_transpr_CbiO/EcfA_su"/>
</dbReference>
<dbReference type="SMART" id="SM00382">
    <property type="entry name" value="AAA"/>
    <property type="match status" value="1"/>
</dbReference>
<dbReference type="GO" id="GO:0016887">
    <property type="term" value="F:ATP hydrolysis activity"/>
    <property type="evidence" value="ECO:0007669"/>
    <property type="project" value="InterPro"/>
</dbReference>
<dbReference type="Gene3D" id="3.40.50.300">
    <property type="entry name" value="P-loop containing nucleotide triphosphate hydrolases"/>
    <property type="match status" value="1"/>
</dbReference>